<organism evidence="2">
    <name type="scientific">Timema tahoe</name>
    <dbReference type="NCBI Taxonomy" id="61484"/>
    <lineage>
        <taxon>Eukaryota</taxon>
        <taxon>Metazoa</taxon>
        <taxon>Ecdysozoa</taxon>
        <taxon>Arthropoda</taxon>
        <taxon>Hexapoda</taxon>
        <taxon>Insecta</taxon>
        <taxon>Pterygota</taxon>
        <taxon>Neoptera</taxon>
        <taxon>Polyneoptera</taxon>
        <taxon>Phasmatodea</taxon>
        <taxon>Timematodea</taxon>
        <taxon>Timematoidea</taxon>
        <taxon>Timematidae</taxon>
        <taxon>Timema</taxon>
    </lineage>
</organism>
<protein>
    <submittedName>
        <fullName evidence="2">Uncharacterized protein</fullName>
    </submittedName>
</protein>
<gene>
    <name evidence="2" type="ORF">TTEB3V08_LOCUS6782</name>
</gene>
<dbReference type="AlphaFoldDB" id="A0A7R9II50"/>
<keyword evidence="1" id="KW-0732">Signal</keyword>
<feature type="signal peptide" evidence="1">
    <location>
        <begin position="1"/>
        <end position="19"/>
    </location>
</feature>
<evidence type="ECO:0000256" key="1">
    <source>
        <dbReference type="SAM" id="SignalP"/>
    </source>
</evidence>
<accession>A0A7R9II50</accession>
<sequence length="418" mass="45140">MSATAPIVLPRCLPLLSLSSQDVCHCSHCSPNMSVTALIVLPRCLPLLPLSSQYVCHCSHCPPKMSATAPIVLPICLPLLPLSSQDVCHCSHCSPNMSATALIVLHPNHAHWKLFNKCLFQTYSKQRSHLTSPRCGFLLLAICDAVSKNSENNPPPNHQAQQCILHKTKRACITRCMDVVEAMGVWKDREVLRKLLCLTVRPLRFSSALAQTAPTTLSTAWAAPHFMFSEPSMTSSPLYLTPIRTPLVYWLTWRPLYLMFLHANDISHLTRLGSSGGYLTRGSSLANHVAGTIALPPTATHVAGTIALPPTATHVAGTIALPPTATHVAETITLPPHRNSRCRDNYPTSPPQLTLPGQSPSLPTATHVAGTITLPPHRNSLCQDNHPTSPPQLSLPGPSPFLPTATHFVGTGTLPPPP</sequence>
<name>A0A7R9II50_9NEOP</name>
<reference evidence="2" key="1">
    <citation type="submission" date="2020-11" db="EMBL/GenBank/DDBJ databases">
        <authorList>
            <person name="Tran Van P."/>
        </authorList>
    </citation>
    <scope>NUCLEOTIDE SEQUENCE</scope>
</reference>
<feature type="chain" id="PRO_5030851786" evidence="1">
    <location>
        <begin position="20"/>
        <end position="418"/>
    </location>
</feature>
<dbReference type="EMBL" id="OE002485">
    <property type="protein sequence ID" value="CAD7458809.1"/>
    <property type="molecule type" value="Genomic_DNA"/>
</dbReference>
<evidence type="ECO:0000313" key="2">
    <source>
        <dbReference type="EMBL" id="CAD7458809.1"/>
    </source>
</evidence>
<proteinExistence type="predicted"/>